<evidence type="ECO:0000256" key="1">
    <source>
        <dbReference type="ARBA" id="ARBA00022729"/>
    </source>
</evidence>
<gene>
    <name evidence="4" type="primary">rlpA</name>
    <name evidence="8" type="ORF">Q9291_00590</name>
</gene>
<organism evidence="8 9">
    <name type="scientific">Methylophilus aquaticus</name>
    <dbReference type="NCBI Taxonomy" id="1971610"/>
    <lineage>
        <taxon>Bacteria</taxon>
        <taxon>Pseudomonadati</taxon>
        <taxon>Pseudomonadota</taxon>
        <taxon>Betaproteobacteria</taxon>
        <taxon>Nitrosomonadales</taxon>
        <taxon>Methylophilaceae</taxon>
        <taxon>Methylophilus</taxon>
    </lineage>
</organism>
<evidence type="ECO:0000256" key="4">
    <source>
        <dbReference type="HAMAP-Rule" id="MF_02071"/>
    </source>
</evidence>
<reference evidence="9" key="1">
    <citation type="journal article" date="2019" name="Int. J. Syst. Evol. Microbiol.">
        <title>The Global Catalogue of Microorganisms (GCM) 10K type strain sequencing project: providing services to taxonomists for standard genome sequencing and annotation.</title>
        <authorList>
            <consortium name="The Broad Institute Genomics Platform"/>
            <consortium name="The Broad Institute Genome Sequencing Center for Infectious Disease"/>
            <person name="Wu L."/>
            <person name="Ma J."/>
        </authorList>
    </citation>
    <scope>NUCLEOTIDE SEQUENCE [LARGE SCALE GENOMIC DNA]</scope>
    <source>
        <strain evidence="9">VKM B-3159</strain>
    </source>
</reference>
<feature type="domain" description="SPOR" evidence="7">
    <location>
        <begin position="233"/>
        <end position="312"/>
    </location>
</feature>
<dbReference type="Pfam" id="PF03330">
    <property type="entry name" value="DPBB_1"/>
    <property type="match status" value="1"/>
</dbReference>
<dbReference type="EMBL" id="JAVCAP010000001">
    <property type="protein sequence ID" value="MDP8566331.1"/>
    <property type="molecule type" value="Genomic_DNA"/>
</dbReference>
<dbReference type="EC" id="4.2.2.-" evidence="4"/>
<evidence type="ECO:0000256" key="5">
    <source>
        <dbReference type="RuleBase" id="RU003495"/>
    </source>
</evidence>
<dbReference type="Pfam" id="PF05036">
    <property type="entry name" value="SPOR"/>
    <property type="match status" value="1"/>
</dbReference>
<keyword evidence="9" id="KW-1185">Reference proteome</keyword>
<sequence>MPPRQTAPSTPSSARQIPAERPAASATSPAPSMSAPPLNGAKLINIDPKPETTGNPTDGIDLNIPLETSITPRLEPIVQGTTRPYIVNGETILPMSAITTPFIQTGHASWYGKKFHGRKTASGEIYDMYKLTAAHRTLPIPSYARVTNLSNGKTLLVRVNDRGPFGRDRVMDLSYAAAKQLDIIRQGLAKVEIALIDPSQVNAAAPLPSSQTNTKETATPAMGTLTVTRQLNTLAVNGIYVQVGAFGQEENADRLQQRIFSIMPETQSLVNKVYNGKVFQIVLGPFQDHALAVQAASQMRDQLQLPALIFSR</sequence>
<dbReference type="PANTHER" id="PTHR34183">
    <property type="entry name" value="ENDOLYTIC PEPTIDOGLYCAN TRANSGLYCOSYLASE RLPA"/>
    <property type="match status" value="1"/>
</dbReference>
<dbReference type="RefSeq" id="WP_306388038.1">
    <property type="nucleotide sequence ID" value="NZ_JAVCAP010000001.1"/>
</dbReference>
<evidence type="ECO:0000256" key="6">
    <source>
        <dbReference type="SAM" id="MobiDB-lite"/>
    </source>
</evidence>
<name>A0ABT9JP21_9PROT</name>
<comment type="function">
    <text evidence="4">Lytic transglycosylase with a strong preference for naked glycan strands that lack stem peptides.</text>
</comment>
<evidence type="ECO:0000256" key="3">
    <source>
        <dbReference type="ARBA" id="ARBA00023316"/>
    </source>
</evidence>
<dbReference type="InterPro" id="IPR036680">
    <property type="entry name" value="SPOR-like_sf"/>
</dbReference>
<feature type="region of interest" description="Disordered" evidence="6">
    <location>
        <begin position="1"/>
        <end position="42"/>
    </location>
</feature>
<evidence type="ECO:0000313" key="8">
    <source>
        <dbReference type="EMBL" id="MDP8566331.1"/>
    </source>
</evidence>
<dbReference type="InterPro" id="IPR009009">
    <property type="entry name" value="RlpA-like_DPBB"/>
</dbReference>
<keyword evidence="1" id="KW-0732">Signal</keyword>
<dbReference type="Proteomes" id="UP001225906">
    <property type="component" value="Unassembled WGS sequence"/>
</dbReference>
<dbReference type="InterPro" id="IPR007730">
    <property type="entry name" value="SPOR-like_dom"/>
</dbReference>
<dbReference type="PROSITE" id="PS51724">
    <property type="entry name" value="SPOR"/>
    <property type="match status" value="1"/>
</dbReference>
<comment type="similarity">
    <text evidence="4 5">Belongs to the RlpA family.</text>
</comment>
<keyword evidence="2 4" id="KW-0456">Lyase</keyword>
<comment type="caution">
    <text evidence="8">The sequence shown here is derived from an EMBL/GenBank/DDBJ whole genome shotgun (WGS) entry which is preliminary data.</text>
</comment>
<accession>A0ABT9JP21</accession>
<dbReference type="InterPro" id="IPR036908">
    <property type="entry name" value="RlpA-like_sf"/>
</dbReference>
<dbReference type="HAMAP" id="MF_02071">
    <property type="entry name" value="RlpA"/>
    <property type="match status" value="1"/>
</dbReference>
<keyword evidence="3 4" id="KW-0961">Cell wall biogenesis/degradation</keyword>
<feature type="compositionally biased region" description="Low complexity" evidence="6">
    <location>
        <begin position="19"/>
        <end position="37"/>
    </location>
</feature>
<proteinExistence type="inferred from homology"/>
<dbReference type="PANTHER" id="PTHR34183:SF1">
    <property type="entry name" value="ENDOLYTIC PEPTIDOGLYCAN TRANSGLYCOSYLASE RLPA"/>
    <property type="match status" value="1"/>
</dbReference>
<dbReference type="SUPFAM" id="SSF110997">
    <property type="entry name" value="Sporulation related repeat"/>
    <property type="match status" value="1"/>
</dbReference>
<evidence type="ECO:0000256" key="2">
    <source>
        <dbReference type="ARBA" id="ARBA00023239"/>
    </source>
</evidence>
<dbReference type="CDD" id="cd22268">
    <property type="entry name" value="DPBB_RlpA-like"/>
    <property type="match status" value="1"/>
</dbReference>
<evidence type="ECO:0000259" key="7">
    <source>
        <dbReference type="PROSITE" id="PS51724"/>
    </source>
</evidence>
<protein>
    <recommendedName>
        <fullName evidence="4">Endolytic peptidoglycan transglycosylase RlpA</fullName>
        <ecNumber evidence="4">4.2.2.-</ecNumber>
    </recommendedName>
</protein>
<dbReference type="Gene3D" id="3.30.70.1070">
    <property type="entry name" value="Sporulation related repeat"/>
    <property type="match status" value="1"/>
</dbReference>
<dbReference type="InterPro" id="IPR034718">
    <property type="entry name" value="RlpA"/>
</dbReference>
<dbReference type="InterPro" id="IPR012997">
    <property type="entry name" value="RplA"/>
</dbReference>
<dbReference type="Gene3D" id="2.40.40.10">
    <property type="entry name" value="RlpA-like domain"/>
    <property type="match status" value="1"/>
</dbReference>
<feature type="compositionally biased region" description="Polar residues" evidence="6">
    <location>
        <begin position="1"/>
        <end position="15"/>
    </location>
</feature>
<dbReference type="SUPFAM" id="SSF50685">
    <property type="entry name" value="Barwin-like endoglucanases"/>
    <property type="match status" value="1"/>
</dbReference>
<dbReference type="NCBIfam" id="TIGR00413">
    <property type="entry name" value="rlpA"/>
    <property type="match status" value="1"/>
</dbReference>
<evidence type="ECO:0000313" key="9">
    <source>
        <dbReference type="Proteomes" id="UP001225906"/>
    </source>
</evidence>